<reference evidence="1 2" key="1">
    <citation type="submission" date="2017-01" db="EMBL/GenBank/DDBJ databases">
        <title>First insights into the biology of 'candidatus Vampirococcus archaeovorus'.</title>
        <authorList>
            <person name="Kizina J."/>
            <person name="Jordan S."/>
            <person name="Stueber K."/>
            <person name="Reinhardt R."/>
            <person name="Harder J."/>
        </authorList>
    </citation>
    <scope>NUCLEOTIDE SEQUENCE [LARGE SCALE GENOMIC DNA]</scope>
    <source>
        <strain evidence="1 2">LiM</strain>
    </source>
</reference>
<name>A0A410P665_VELA1</name>
<proteinExistence type="predicted"/>
<dbReference type="PANTHER" id="PTHR35610">
    <property type="entry name" value="3-ISOPROPYLMALATE DEHYDRATASE-RELATED"/>
    <property type="match status" value="1"/>
</dbReference>
<dbReference type="AlphaFoldDB" id="A0A410P665"/>
<dbReference type="SUPFAM" id="SSF159659">
    <property type="entry name" value="Cgl1923-like"/>
    <property type="match status" value="1"/>
</dbReference>
<keyword evidence="2" id="KW-1185">Reference proteome</keyword>
<dbReference type="InterPro" id="IPR038389">
    <property type="entry name" value="PSMG2_sf"/>
</dbReference>
<organism evidence="1 2">
    <name type="scientific">Velamenicoccus archaeovorus</name>
    <dbReference type="NCBI Taxonomy" id="1930593"/>
    <lineage>
        <taxon>Bacteria</taxon>
        <taxon>Pseudomonadati</taxon>
        <taxon>Candidatus Omnitrophota</taxon>
        <taxon>Candidatus Velamenicoccus</taxon>
    </lineage>
</organism>
<evidence type="ECO:0000313" key="1">
    <source>
        <dbReference type="EMBL" id="QAT17677.1"/>
    </source>
</evidence>
<dbReference type="Proteomes" id="UP000287243">
    <property type="component" value="Chromosome"/>
</dbReference>
<dbReference type="InterPro" id="IPR019151">
    <property type="entry name" value="Proteasome_assmbl_chaperone_2"/>
</dbReference>
<dbReference type="RefSeq" id="WP_128700644.1">
    <property type="nucleotide sequence ID" value="NZ_CP019384.1"/>
</dbReference>
<gene>
    <name evidence="1" type="ORF">BU251_08070</name>
</gene>
<dbReference type="EMBL" id="CP019384">
    <property type="protein sequence ID" value="QAT17677.1"/>
    <property type="molecule type" value="Genomic_DNA"/>
</dbReference>
<evidence type="ECO:0000313" key="2">
    <source>
        <dbReference type="Proteomes" id="UP000287243"/>
    </source>
</evidence>
<dbReference type="KEGG" id="vai:BU251_08070"/>
<sequence length="322" mass="36360">MKSITVKKRIRLKNPVLIAAWPGMGDVALKAATYLKDKLGAQEFATLESCEYFHPSGVWIDNNLIDIPQHPVGRFYFFRNPAGVSDIIIFISDAQPFIEKGYEYASEIVDFIVSMKVKTVYTFAAMPLPIEHTQIPEVYAVATKKEILDQFEKANVKSMPSGQISGLNGLILGVAKERGLDGVCLLGEIPLYTIQIENPLASKMVLEALVRHLKLSVDLGELQKHADQISQEIEHLIEYLKNPPEEEKPIDQKEIDIIKKGLAESASLPESAAKKIEDLFKMAKKDLSRAIELKKELDKWNVYEQYEDSFLDLFKKPLKKNN</sequence>
<dbReference type="OrthoDB" id="249738at2"/>
<dbReference type="Pfam" id="PF09754">
    <property type="entry name" value="PAC2"/>
    <property type="match status" value="1"/>
</dbReference>
<dbReference type="Gene3D" id="3.40.50.10900">
    <property type="entry name" value="PAC-like subunit"/>
    <property type="match status" value="1"/>
</dbReference>
<evidence type="ECO:0008006" key="3">
    <source>
        <dbReference type="Google" id="ProtNLM"/>
    </source>
</evidence>
<dbReference type="PANTHER" id="PTHR35610:SF7">
    <property type="entry name" value="3-ISOPROPYLMALATE DEHYDRATASE"/>
    <property type="match status" value="1"/>
</dbReference>
<protein>
    <recommendedName>
        <fullName evidence="3">PAC2 family protein</fullName>
    </recommendedName>
</protein>
<accession>A0A410P665</accession>